<evidence type="ECO:0000259" key="9">
    <source>
        <dbReference type="PROSITE" id="PS50850"/>
    </source>
</evidence>
<dbReference type="STRING" id="310781.SAMN05216259_101125"/>
<evidence type="ECO:0000256" key="5">
    <source>
        <dbReference type="ARBA" id="ARBA00022989"/>
    </source>
</evidence>
<dbReference type="InterPro" id="IPR020846">
    <property type="entry name" value="MFS_dom"/>
</dbReference>
<dbReference type="InterPro" id="IPR005829">
    <property type="entry name" value="Sugar_transporter_CS"/>
</dbReference>
<dbReference type="GO" id="GO:0022857">
    <property type="term" value="F:transmembrane transporter activity"/>
    <property type="evidence" value="ECO:0007669"/>
    <property type="project" value="InterPro"/>
</dbReference>
<feature type="transmembrane region" description="Helical" evidence="8">
    <location>
        <begin position="299"/>
        <end position="318"/>
    </location>
</feature>
<feature type="transmembrane region" description="Helical" evidence="8">
    <location>
        <begin position="324"/>
        <end position="344"/>
    </location>
</feature>
<keyword evidence="2" id="KW-0813">Transport</keyword>
<gene>
    <name evidence="10" type="ORF">SAMN05216259_101125</name>
</gene>
<dbReference type="AlphaFoldDB" id="A0A1G9V4D9"/>
<dbReference type="InterPro" id="IPR011701">
    <property type="entry name" value="MFS"/>
</dbReference>
<keyword evidence="4 8" id="KW-0812">Transmembrane</keyword>
<keyword evidence="5 8" id="KW-1133">Transmembrane helix</keyword>
<feature type="transmembrane region" description="Helical" evidence="8">
    <location>
        <begin position="90"/>
        <end position="110"/>
    </location>
</feature>
<feature type="transmembrane region" description="Helical" evidence="8">
    <location>
        <begin position="386"/>
        <end position="404"/>
    </location>
</feature>
<dbReference type="EMBL" id="FNIE01000001">
    <property type="protein sequence ID" value="SDM67101.1"/>
    <property type="molecule type" value="Genomic_DNA"/>
</dbReference>
<feature type="region of interest" description="Disordered" evidence="7">
    <location>
        <begin position="411"/>
        <end position="435"/>
    </location>
</feature>
<feature type="compositionally biased region" description="Basic and acidic residues" evidence="7">
    <location>
        <begin position="411"/>
        <end position="423"/>
    </location>
</feature>
<accession>A0A1G9V4D9</accession>
<name>A0A1G9V4D9_9ACTN</name>
<dbReference type="PANTHER" id="PTHR23517">
    <property type="entry name" value="RESISTANCE PROTEIN MDTM, PUTATIVE-RELATED-RELATED"/>
    <property type="match status" value="1"/>
</dbReference>
<dbReference type="Pfam" id="PF07690">
    <property type="entry name" value="MFS_1"/>
    <property type="match status" value="1"/>
</dbReference>
<evidence type="ECO:0000256" key="7">
    <source>
        <dbReference type="SAM" id="MobiDB-lite"/>
    </source>
</evidence>
<sequence length="435" mass="44649">MTANGTAGRTRSPALPGAAAAPGAWRAVFGAIFASTWCGNQFSPLLLMYEQHQHYSTALVNMFLGVYVLGLAPTLLLAGALSDRYGRRPLMCAGIVASLAAGGALAFGPLGPAPVFAGRLLSGVTVGVSMAVGNSWLKELSQPPHDPAADAGTGARRASLAFTLGSGCGALVAGALAQWGPWPEVLPFLVQIAVAAPFTLLVARVPETGRGGLPGPLRAQLRVPAAGHRRFVRVVAVAAPWLFASAALAYGYLPVLLRGATGHWGLAYATALTGVTLGVAALVQPWAKRLDSPDSAHGLVVSLVLTAAGLGLFTLAQWQRSPLLGVATAAVLGCGIGVGLVSGLMEVQRIAGPRDLAGLTGVFYALAYAGFLTPTVLASVTPPLRTTWLMLALCALAALSAATVRRRTGDHLPAHAHRPDRMLSRAAEPQESPAE</sequence>
<feature type="transmembrane region" description="Helical" evidence="8">
    <location>
        <begin position="116"/>
        <end position="137"/>
    </location>
</feature>
<comment type="subcellular location">
    <subcellularLocation>
        <location evidence="1">Cell membrane</location>
        <topology evidence="1">Multi-pass membrane protein</topology>
    </subcellularLocation>
</comment>
<keyword evidence="11" id="KW-1185">Reference proteome</keyword>
<feature type="transmembrane region" description="Helical" evidence="8">
    <location>
        <begin position="55"/>
        <end position="78"/>
    </location>
</feature>
<dbReference type="GO" id="GO:0005886">
    <property type="term" value="C:plasma membrane"/>
    <property type="evidence" value="ECO:0007669"/>
    <property type="project" value="UniProtKB-SubCell"/>
</dbReference>
<dbReference type="InterPro" id="IPR036259">
    <property type="entry name" value="MFS_trans_sf"/>
</dbReference>
<protein>
    <submittedName>
        <fullName evidence="10">Predicted arabinose efflux permease, MFS family</fullName>
    </submittedName>
</protein>
<evidence type="ECO:0000256" key="3">
    <source>
        <dbReference type="ARBA" id="ARBA00022475"/>
    </source>
</evidence>
<dbReference type="SUPFAM" id="SSF103473">
    <property type="entry name" value="MFS general substrate transporter"/>
    <property type="match status" value="1"/>
</dbReference>
<evidence type="ECO:0000256" key="6">
    <source>
        <dbReference type="ARBA" id="ARBA00023136"/>
    </source>
</evidence>
<dbReference type="PROSITE" id="PS00216">
    <property type="entry name" value="SUGAR_TRANSPORT_1"/>
    <property type="match status" value="1"/>
</dbReference>
<evidence type="ECO:0000313" key="10">
    <source>
        <dbReference type="EMBL" id="SDM67101.1"/>
    </source>
</evidence>
<feature type="transmembrane region" description="Helical" evidence="8">
    <location>
        <begin position="356"/>
        <end position="380"/>
    </location>
</feature>
<dbReference type="RefSeq" id="WP_218136582.1">
    <property type="nucleotide sequence ID" value="NZ_FNIE01000001.1"/>
</dbReference>
<feature type="transmembrane region" description="Helical" evidence="8">
    <location>
        <begin position="231"/>
        <end position="253"/>
    </location>
</feature>
<feature type="domain" description="Major facilitator superfamily (MFS) profile" evidence="9">
    <location>
        <begin position="1"/>
        <end position="435"/>
    </location>
</feature>
<dbReference type="PANTHER" id="PTHR23517:SF3">
    <property type="entry name" value="INTEGRAL MEMBRANE TRANSPORT PROTEIN"/>
    <property type="match status" value="1"/>
</dbReference>
<keyword evidence="3" id="KW-1003">Cell membrane</keyword>
<dbReference type="PROSITE" id="PS50850">
    <property type="entry name" value="MFS"/>
    <property type="match status" value="1"/>
</dbReference>
<dbReference type="Proteomes" id="UP000199341">
    <property type="component" value="Unassembled WGS sequence"/>
</dbReference>
<dbReference type="InterPro" id="IPR050171">
    <property type="entry name" value="MFS_Transporters"/>
</dbReference>
<keyword evidence="6 8" id="KW-0472">Membrane</keyword>
<evidence type="ECO:0000256" key="1">
    <source>
        <dbReference type="ARBA" id="ARBA00004651"/>
    </source>
</evidence>
<feature type="transmembrane region" description="Helical" evidence="8">
    <location>
        <begin position="185"/>
        <end position="203"/>
    </location>
</feature>
<reference evidence="10 11" key="1">
    <citation type="submission" date="2016-10" db="EMBL/GenBank/DDBJ databases">
        <authorList>
            <person name="de Groot N.N."/>
        </authorList>
    </citation>
    <scope>NUCLEOTIDE SEQUENCE [LARGE SCALE GENOMIC DNA]</scope>
    <source>
        <strain evidence="10 11">CGMCC 4.2022</strain>
    </source>
</reference>
<proteinExistence type="predicted"/>
<organism evidence="10 11">
    <name type="scientific">Actinacidiphila guanduensis</name>
    <dbReference type="NCBI Taxonomy" id="310781"/>
    <lineage>
        <taxon>Bacteria</taxon>
        <taxon>Bacillati</taxon>
        <taxon>Actinomycetota</taxon>
        <taxon>Actinomycetes</taxon>
        <taxon>Kitasatosporales</taxon>
        <taxon>Streptomycetaceae</taxon>
        <taxon>Actinacidiphila</taxon>
    </lineage>
</organism>
<feature type="transmembrane region" description="Helical" evidence="8">
    <location>
        <begin position="158"/>
        <end position="179"/>
    </location>
</feature>
<evidence type="ECO:0000313" key="11">
    <source>
        <dbReference type="Proteomes" id="UP000199341"/>
    </source>
</evidence>
<evidence type="ECO:0000256" key="8">
    <source>
        <dbReference type="SAM" id="Phobius"/>
    </source>
</evidence>
<feature type="transmembrane region" description="Helical" evidence="8">
    <location>
        <begin position="265"/>
        <end position="287"/>
    </location>
</feature>
<evidence type="ECO:0000256" key="2">
    <source>
        <dbReference type="ARBA" id="ARBA00022448"/>
    </source>
</evidence>
<evidence type="ECO:0000256" key="4">
    <source>
        <dbReference type="ARBA" id="ARBA00022692"/>
    </source>
</evidence>
<dbReference type="Gene3D" id="1.20.1250.20">
    <property type="entry name" value="MFS general substrate transporter like domains"/>
    <property type="match status" value="1"/>
</dbReference>